<protein>
    <submittedName>
        <fullName evidence="2">Uncharacterized protein</fullName>
    </submittedName>
</protein>
<evidence type="ECO:0000313" key="2">
    <source>
        <dbReference type="EMBL" id="CAA9427296.1"/>
    </source>
</evidence>
<evidence type="ECO:0000256" key="1">
    <source>
        <dbReference type="SAM" id="Phobius"/>
    </source>
</evidence>
<name>A0A6J4PYI6_9CYAN</name>
<dbReference type="EMBL" id="CADCTZ010001864">
    <property type="protein sequence ID" value="CAA9427296.1"/>
    <property type="molecule type" value="Genomic_DNA"/>
</dbReference>
<feature type="transmembrane region" description="Helical" evidence="1">
    <location>
        <begin position="48"/>
        <end position="68"/>
    </location>
</feature>
<sequence length="128" mass="14975">MEVSSGIYLRDKRFFNEPRRREEREVREKKGREEKCLQVLNQFRCRLLFSYLSFLSFALCSLRPLRLIKKWHKVFNAGFLGINAVKSIILILLLLVVLPGFSASAVCAYYLIPEWAALTASNQNYRAR</sequence>
<accession>A0A6J4PYI6</accession>
<dbReference type="AlphaFoldDB" id="A0A6J4PYI6"/>
<feature type="transmembrane region" description="Helical" evidence="1">
    <location>
        <begin position="88"/>
        <end position="112"/>
    </location>
</feature>
<keyword evidence="1" id="KW-1133">Transmembrane helix</keyword>
<keyword evidence="1" id="KW-0472">Membrane</keyword>
<gene>
    <name evidence="2" type="ORF">AVDCRST_MAG84-7567</name>
</gene>
<reference evidence="2" key="1">
    <citation type="submission" date="2020-02" db="EMBL/GenBank/DDBJ databases">
        <authorList>
            <person name="Meier V. D."/>
        </authorList>
    </citation>
    <scope>NUCLEOTIDE SEQUENCE</scope>
    <source>
        <strain evidence="2">AVDCRST_MAG84</strain>
    </source>
</reference>
<organism evidence="2">
    <name type="scientific">uncultured Microcoleus sp</name>
    <dbReference type="NCBI Taxonomy" id="259945"/>
    <lineage>
        <taxon>Bacteria</taxon>
        <taxon>Bacillati</taxon>
        <taxon>Cyanobacteriota</taxon>
        <taxon>Cyanophyceae</taxon>
        <taxon>Oscillatoriophycideae</taxon>
        <taxon>Oscillatoriales</taxon>
        <taxon>Microcoleaceae</taxon>
        <taxon>Microcoleus</taxon>
        <taxon>environmental samples</taxon>
    </lineage>
</organism>
<proteinExistence type="predicted"/>
<keyword evidence="1" id="KW-0812">Transmembrane</keyword>